<organism evidence="2 3">
    <name type="scientific">Zostera marina</name>
    <name type="common">Eelgrass</name>
    <dbReference type="NCBI Taxonomy" id="29655"/>
    <lineage>
        <taxon>Eukaryota</taxon>
        <taxon>Viridiplantae</taxon>
        <taxon>Streptophyta</taxon>
        <taxon>Embryophyta</taxon>
        <taxon>Tracheophyta</taxon>
        <taxon>Spermatophyta</taxon>
        <taxon>Magnoliopsida</taxon>
        <taxon>Liliopsida</taxon>
        <taxon>Zosteraceae</taxon>
        <taxon>Zostera</taxon>
    </lineage>
</organism>
<evidence type="ECO:0000313" key="3">
    <source>
        <dbReference type="Proteomes" id="UP000036987"/>
    </source>
</evidence>
<evidence type="ECO:0000256" key="1">
    <source>
        <dbReference type="SAM" id="Phobius"/>
    </source>
</evidence>
<comment type="caution">
    <text evidence="2">The sequence shown here is derived from an EMBL/GenBank/DDBJ whole genome shotgun (WGS) entry which is preliminary data.</text>
</comment>
<dbReference type="InterPro" id="IPR004158">
    <property type="entry name" value="DUF247_pln"/>
</dbReference>
<feature type="transmembrane region" description="Helical" evidence="1">
    <location>
        <begin position="356"/>
        <end position="383"/>
    </location>
</feature>
<proteinExistence type="predicted"/>
<accession>A0A0K9PZQ7</accession>
<keyword evidence="1" id="KW-1133">Transmembrane helix</keyword>
<dbReference type="Pfam" id="PF03140">
    <property type="entry name" value="DUF247"/>
    <property type="match status" value="1"/>
</dbReference>
<dbReference type="AlphaFoldDB" id="A0A0K9PZQ7"/>
<reference evidence="3" key="1">
    <citation type="journal article" date="2016" name="Nature">
        <title>The genome of the seagrass Zostera marina reveals angiosperm adaptation to the sea.</title>
        <authorList>
            <person name="Olsen J.L."/>
            <person name="Rouze P."/>
            <person name="Verhelst B."/>
            <person name="Lin Y.-C."/>
            <person name="Bayer T."/>
            <person name="Collen J."/>
            <person name="Dattolo E."/>
            <person name="De Paoli E."/>
            <person name="Dittami S."/>
            <person name="Maumus F."/>
            <person name="Michel G."/>
            <person name="Kersting A."/>
            <person name="Lauritano C."/>
            <person name="Lohaus R."/>
            <person name="Toepel M."/>
            <person name="Tonon T."/>
            <person name="Vanneste K."/>
            <person name="Amirebrahimi M."/>
            <person name="Brakel J."/>
            <person name="Bostroem C."/>
            <person name="Chovatia M."/>
            <person name="Grimwood J."/>
            <person name="Jenkins J.W."/>
            <person name="Jueterbock A."/>
            <person name="Mraz A."/>
            <person name="Stam W.T."/>
            <person name="Tice H."/>
            <person name="Bornberg-Bauer E."/>
            <person name="Green P.J."/>
            <person name="Pearson G.A."/>
            <person name="Procaccini G."/>
            <person name="Duarte C.M."/>
            <person name="Schmutz J."/>
            <person name="Reusch T.B.H."/>
            <person name="Van de Peer Y."/>
        </authorList>
    </citation>
    <scope>NUCLEOTIDE SEQUENCE [LARGE SCALE GENOMIC DNA]</scope>
    <source>
        <strain evidence="3">cv. Finnish</strain>
    </source>
</reference>
<keyword evidence="1" id="KW-0812">Transmembrane</keyword>
<dbReference type="EMBL" id="LFYR01000543">
    <property type="protein sequence ID" value="KMZ73717.1"/>
    <property type="molecule type" value="Genomic_DNA"/>
</dbReference>
<dbReference type="OMA" id="ENYLARD"/>
<keyword evidence="1" id="KW-0472">Membrane</keyword>
<name>A0A0K9PZQ7_ZOSMR</name>
<gene>
    <name evidence="2" type="ORF">ZOSMA_142G00160</name>
</gene>
<sequence>MDCHKWRSLNQTLRRTNQDVRLYLDSIRSLENRARECYEGKISLSSDEFVQCMLLDGFFILELFRGFVGDFGSLGYSACDPVFAMRGSMHIIQRDMIMLENQIPLFVLDRILALQLNIPENQRGDLLIPLILGFFDPLMPTGGPYLKSQSNANTSFDPLSQDGLHCLDVFHRSLLRKESQLQAPKIWRKHWSQTKHVVDRRRQQLVSCVTDLQEAGVRFRKHQTDRFWDIKFENGVLYIPRLMIHDGTKSLFLNLMAFEQCQLDMSNNITSYVIFMDNIINSGEDVRHLHYRGIIEHWLGNDQEVADLFNNLCQEVVFDINDSYLSGLSAQVNSHYYFRWNIWKATLRHRYFNNPWAIISFIAAVVLLLLTGVQTFYGVFGFYKPPN</sequence>
<protein>
    <submittedName>
        <fullName evidence="2">Uncharacterized protein</fullName>
    </submittedName>
</protein>
<dbReference type="Proteomes" id="UP000036987">
    <property type="component" value="Unassembled WGS sequence"/>
</dbReference>
<evidence type="ECO:0000313" key="2">
    <source>
        <dbReference type="EMBL" id="KMZ73717.1"/>
    </source>
</evidence>
<dbReference type="OrthoDB" id="742916at2759"/>
<dbReference type="PANTHER" id="PTHR31170">
    <property type="entry name" value="BNAC04G53230D PROTEIN"/>
    <property type="match status" value="1"/>
</dbReference>
<keyword evidence="3" id="KW-1185">Reference proteome</keyword>
<dbReference type="PANTHER" id="PTHR31170:SF25">
    <property type="entry name" value="BNAA09G04570D PROTEIN"/>
    <property type="match status" value="1"/>
</dbReference>